<keyword evidence="2" id="KW-0378">Hydrolase</keyword>
<keyword evidence="7" id="KW-1185">Reference proteome</keyword>
<dbReference type="CDD" id="cd16031">
    <property type="entry name" value="G6S_like"/>
    <property type="match status" value="1"/>
</dbReference>
<dbReference type="SUPFAM" id="SSF53649">
    <property type="entry name" value="Alkaline phosphatase-like"/>
    <property type="match status" value="1"/>
</dbReference>
<evidence type="ECO:0000256" key="1">
    <source>
        <dbReference type="ARBA" id="ARBA00008779"/>
    </source>
</evidence>
<organism evidence="6 7">
    <name type="scientific">Persicirhabdus sediminis</name>
    <dbReference type="NCBI Taxonomy" id="454144"/>
    <lineage>
        <taxon>Bacteria</taxon>
        <taxon>Pseudomonadati</taxon>
        <taxon>Verrucomicrobiota</taxon>
        <taxon>Verrucomicrobiia</taxon>
        <taxon>Verrucomicrobiales</taxon>
        <taxon>Verrucomicrobiaceae</taxon>
        <taxon>Persicirhabdus</taxon>
    </lineage>
</organism>
<dbReference type="AlphaFoldDB" id="A0A8J7MEU1"/>
<dbReference type="InterPro" id="IPR017850">
    <property type="entry name" value="Alkaline_phosphatase_core_sf"/>
</dbReference>
<evidence type="ECO:0000313" key="6">
    <source>
        <dbReference type="EMBL" id="MBK1791203.1"/>
    </source>
</evidence>
<dbReference type="InterPro" id="IPR024607">
    <property type="entry name" value="Sulfatase_CS"/>
</dbReference>
<keyword evidence="4" id="KW-0732">Signal</keyword>
<dbReference type="RefSeq" id="WP_200311217.1">
    <property type="nucleotide sequence ID" value="NZ_JAENIM010000039.1"/>
</dbReference>
<evidence type="ECO:0000259" key="5">
    <source>
        <dbReference type="Pfam" id="PF16347"/>
    </source>
</evidence>
<evidence type="ECO:0000313" key="7">
    <source>
        <dbReference type="Proteomes" id="UP000624703"/>
    </source>
</evidence>
<proteinExistence type="inferred from homology"/>
<feature type="domain" description="N-sulphoglucosamine sulphohydrolase C-terminal" evidence="5">
    <location>
        <begin position="331"/>
        <end position="480"/>
    </location>
</feature>
<feature type="region of interest" description="Disordered" evidence="3">
    <location>
        <begin position="481"/>
        <end position="502"/>
    </location>
</feature>
<reference evidence="6" key="1">
    <citation type="submission" date="2021-01" db="EMBL/GenBank/DDBJ databases">
        <title>Modified the classification status of verrucomicrobia.</title>
        <authorList>
            <person name="Feng X."/>
        </authorList>
    </citation>
    <scope>NUCLEOTIDE SEQUENCE</scope>
    <source>
        <strain evidence="6">_KCTC 22039</strain>
    </source>
</reference>
<gene>
    <name evidence="6" type="ORF">JIN82_08570</name>
</gene>
<evidence type="ECO:0000256" key="2">
    <source>
        <dbReference type="ARBA" id="ARBA00022801"/>
    </source>
</evidence>
<dbReference type="GO" id="GO:0016787">
    <property type="term" value="F:hydrolase activity"/>
    <property type="evidence" value="ECO:0007669"/>
    <property type="project" value="UniProtKB-KW"/>
</dbReference>
<dbReference type="Proteomes" id="UP000624703">
    <property type="component" value="Unassembled WGS sequence"/>
</dbReference>
<dbReference type="Gene3D" id="3.40.720.10">
    <property type="entry name" value="Alkaline Phosphatase, subunit A"/>
    <property type="match status" value="1"/>
</dbReference>
<comment type="caution">
    <text evidence="6">The sequence shown here is derived from an EMBL/GenBank/DDBJ whole genome shotgun (WGS) entry which is preliminary data.</text>
</comment>
<comment type="similarity">
    <text evidence="1">Belongs to the sulfatase family.</text>
</comment>
<sequence>MFSNLKINQFLSLAIVQATAVFGLSAAQPNIVFILSDDHAYQSIGSYDSPFKDFNPTPEIDNLAEEGTLFTNSFVTNSICAPSRAAILTGKYSHMNGVRAWETFDGSQTTFPQLLQEAGYHTVLVGKWHLKSDPTGFDEWLILPGQGVYEDPTFYNDTNYKRPNELQTKGYCSDVITRMAEEHIKNRPADKPLALFVHHKAAHTPFQWDPRDADWLENDTIPEPSTLRDTWEGRPGIAQAHNKVPNIEQLHAFLAQGLKGKDRRGKGNPADRKLSPQERATARYQFYIKAYLRCAKSIDRSVGEINQLLKDEKIDDNTVLIYMADQGFYLGEHGMSDKRWAYEQSFRTPLIIKFPKAKSGQRVDQFALNIDLAPTLLELAGVEIPADIQGSSLVPLLNGEQPSSWRERIYYRYYDDKGYRIPQHQAVRTDRYKLIYFPKEQRYELFDLEKDPTEMHNLAENPEYSALMDKMKVNLKEVREELKEEDQDVYPSTRETGKKNQH</sequence>
<dbReference type="PANTHER" id="PTHR43108:SF6">
    <property type="entry name" value="N-SULPHOGLUCOSAMINE SULPHOHYDROLASE"/>
    <property type="match status" value="1"/>
</dbReference>
<feature type="chain" id="PRO_5035276401" evidence="4">
    <location>
        <begin position="27"/>
        <end position="502"/>
    </location>
</feature>
<dbReference type="PROSITE" id="PS00523">
    <property type="entry name" value="SULFATASE_1"/>
    <property type="match status" value="1"/>
</dbReference>
<dbReference type="PROSITE" id="PS00149">
    <property type="entry name" value="SULFATASE_2"/>
    <property type="match status" value="1"/>
</dbReference>
<dbReference type="InterPro" id="IPR032506">
    <property type="entry name" value="SGSH_C"/>
</dbReference>
<accession>A0A8J7MEU1</accession>
<dbReference type="Pfam" id="PF16347">
    <property type="entry name" value="SGSH_C"/>
    <property type="match status" value="1"/>
</dbReference>
<dbReference type="PANTHER" id="PTHR43108">
    <property type="entry name" value="N-ACETYLGLUCOSAMINE-6-SULFATASE FAMILY MEMBER"/>
    <property type="match status" value="1"/>
</dbReference>
<dbReference type="EMBL" id="JAENIM010000039">
    <property type="protein sequence ID" value="MBK1791203.1"/>
    <property type="molecule type" value="Genomic_DNA"/>
</dbReference>
<name>A0A8J7MEU1_9BACT</name>
<protein>
    <submittedName>
        <fullName evidence="6">Sulfatase</fullName>
    </submittedName>
</protein>
<feature type="signal peptide" evidence="4">
    <location>
        <begin position="1"/>
        <end position="26"/>
    </location>
</feature>
<evidence type="ECO:0000256" key="4">
    <source>
        <dbReference type="SAM" id="SignalP"/>
    </source>
</evidence>
<evidence type="ECO:0000256" key="3">
    <source>
        <dbReference type="SAM" id="MobiDB-lite"/>
    </source>
</evidence>